<sequence>MSDYSPGVAVVIYPGRWHIFGRFSPFWWCVSAASSCPLSPPLCSDVCPPLRLCLIFFSGSAHFALNIYPGMCGRDPGGGCPWKCVFSKAH</sequence>
<proteinExistence type="predicted"/>
<comment type="caution">
    <text evidence="1">The sequence shown here is derived from an EMBL/GenBank/DDBJ whole genome shotgun (WGS) entry which is preliminary data.</text>
</comment>
<name>A0A7J5YYZ4_DISMA</name>
<accession>A0A7J5YYZ4</accession>
<keyword evidence="2" id="KW-1185">Reference proteome</keyword>
<dbReference type="EMBL" id="JAAKFY010000007">
    <property type="protein sequence ID" value="KAF3854784.1"/>
    <property type="molecule type" value="Genomic_DNA"/>
</dbReference>
<protein>
    <submittedName>
        <fullName evidence="1">Uncharacterized protein</fullName>
    </submittedName>
</protein>
<dbReference type="AlphaFoldDB" id="A0A7J5YYZ4"/>
<gene>
    <name evidence="1" type="ORF">F7725_022839</name>
</gene>
<evidence type="ECO:0000313" key="1">
    <source>
        <dbReference type="EMBL" id="KAF3854784.1"/>
    </source>
</evidence>
<evidence type="ECO:0000313" key="2">
    <source>
        <dbReference type="Proteomes" id="UP000518266"/>
    </source>
</evidence>
<feature type="non-terminal residue" evidence="1">
    <location>
        <position position="90"/>
    </location>
</feature>
<organism evidence="1 2">
    <name type="scientific">Dissostichus mawsoni</name>
    <name type="common">Antarctic cod</name>
    <dbReference type="NCBI Taxonomy" id="36200"/>
    <lineage>
        <taxon>Eukaryota</taxon>
        <taxon>Metazoa</taxon>
        <taxon>Chordata</taxon>
        <taxon>Craniata</taxon>
        <taxon>Vertebrata</taxon>
        <taxon>Euteleostomi</taxon>
        <taxon>Actinopterygii</taxon>
        <taxon>Neopterygii</taxon>
        <taxon>Teleostei</taxon>
        <taxon>Neoteleostei</taxon>
        <taxon>Acanthomorphata</taxon>
        <taxon>Eupercaria</taxon>
        <taxon>Perciformes</taxon>
        <taxon>Notothenioidei</taxon>
        <taxon>Nototheniidae</taxon>
        <taxon>Dissostichus</taxon>
    </lineage>
</organism>
<dbReference type="Proteomes" id="UP000518266">
    <property type="component" value="Unassembled WGS sequence"/>
</dbReference>
<reference evidence="1 2" key="1">
    <citation type="submission" date="2020-03" db="EMBL/GenBank/DDBJ databases">
        <title>Dissostichus mawsoni Genome sequencing and assembly.</title>
        <authorList>
            <person name="Park H."/>
        </authorList>
    </citation>
    <scope>NUCLEOTIDE SEQUENCE [LARGE SCALE GENOMIC DNA]</scope>
    <source>
        <strain evidence="1">DM0001</strain>
        <tissue evidence="1">Muscle</tissue>
    </source>
</reference>